<gene>
    <name evidence="2" type="ORF">AOZ06_29900</name>
</gene>
<dbReference type="GO" id="GO:0003700">
    <property type="term" value="F:DNA-binding transcription factor activity"/>
    <property type="evidence" value="ECO:0007669"/>
    <property type="project" value="InterPro"/>
</dbReference>
<dbReference type="KEGG" id="kphy:AOZ06_29900"/>
<feature type="domain" description="HTH marR-type" evidence="1">
    <location>
        <begin position="1"/>
        <end position="133"/>
    </location>
</feature>
<dbReference type="RefSeq" id="WP_054292451.1">
    <property type="nucleotide sequence ID" value="NZ_CP012752.1"/>
</dbReference>
<dbReference type="Gene3D" id="1.10.10.10">
    <property type="entry name" value="Winged helix-like DNA-binding domain superfamily/Winged helix DNA-binding domain"/>
    <property type="match status" value="1"/>
</dbReference>
<accession>A0A0N9I4I9</accession>
<reference evidence="2 3" key="1">
    <citation type="submission" date="2015-07" db="EMBL/GenBank/DDBJ databases">
        <title>Genome sequencing of Kibdelosporangium phytohabitans.</title>
        <authorList>
            <person name="Qin S."/>
            <person name="Xing K."/>
        </authorList>
    </citation>
    <scope>NUCLEOTIDE SEQUENCE [LARGE SCALE GENOMIC DNA]</scope>
    <source>
        <strain evidence="2 3">KLBMP1111</strain>
    </source>
</reference>
<dbReference type="PRINTS" id="PR00598">
    <property type="entry name" value="HTHMARR"/>
</dbReference>
<dbReference type="EMBL" id="CP012752">
    <property type="protein sequence ID" value="ALG10548.1"/>
    <property type="molecule type" value="Genomic_DNA"/>
</dbReference>
<dbReference type="InterPro" id="IPR000835">
    <property type="entry name" value="HTH_MarR-typ"/>
</dbReference>
<dbReference type="InterPro" id="IPR036388">
    <property type="entry name" value="WH-like_DNA-bd_sf"/>
</dbReference>
<evidence type="ECO:0000259" key="1">
    <source>
        <dbReference type="PROSITE" id="PS50995"/>
    </source>
</evidence>
<dbReference type="InterPro" id="IPR039422">
    <property type="entry name" value="MarR/SlyA-like"/>
</dbReference>
<dbReference type="PROSITE" id="PS50995">
    <property type="entry name" value="HTH_MARR_2"/>
    <property type="match status" value="1"/>
</dbReference>
<dbReference type="PANTHER" id="PTHR33164:SF57">
    <property type="entry name" value="MARR-FAMILY TRANSCRIPTIONAL REGULATOR"/>
    <property type="match status" value="1"/>
</dbReference>
<dbReference type="OrthoDB" id="4323829at2"/>
<dbReference type="SMART" id="SM00347">
    <property type="entry name" value="HTH_MARR"/>
    <property type="match status" value="1"/>
</dbReference>
<dbReference type="Proteomes" id="UP000063699">
    <property type="component" value="Chromosome"/>
</dbReference>
<proteinExistence type="predicted"/>
<dbReference type="Pfam" id="PF12802">
    <property type="entry name" value="MarR_2"/>
    <property type="match status" value="1"/>
</dbReference>
<sequence>MSRLENLLGAQSLALADHLMEADIDGAAMPGSERAALVTLLAHPDRSVRWLGDVLGLTSSGGTRLVDRLVAAGLVTRTAGEDARSRQVRLTRSGRLRARKVLKSRQAVLAAAVGALSAQERDQLESLLDKMVSGLAETRLPALRVCRLCDRDACAPQDRQCPLQHTVIEGDPYG</sequence>
<dbReference type="InterPro" id="IPR036390">
    <property type="entry name" value="WH_DNA-bd_sf"/>
</dbReference>
<dbReference type="PANTHER" id="PTHR33164">
    <property type="entry name" value="TRANSCRIPTIONAL REGULATOR, MARR FAMILY"/>
    <property type="match status" value="1"/>
</dbReference>
<organism evidence="2 3">
    <name type="scientific">Kibdelosporangium phytohabitans</name>
    <dbReference type="NCBI Taxonomy" id="860235"/>
    <lineage>
        <taxon>Bacteria</taxon>
        <taxon>Bacillati</taxon>
        <taxon>Actinomycetota</taxon>
        <taxon>Actinomycetes</taxon>
        <taxon>Pseudonocardiales</taxon>
        <taxon>Pseudonocardiaceae</taxon>
        <taxon>Kibdelosporangium</taxon>
    </lineage>
</organism>
<dbReference type="STRING" id="860235.AOZ06_29900"/>
<evidence type="ECO:0000313" key="3">
    <source>
        <dbReference type="Proteomes" id="UP000063699"/>
    </source>
</evidence>
<name>A0A0N9I4I9_9PSEU</name>
<dbReference type="GO" id="GO:0006950">
    <property type="term" value="P:response to stress"/>
    <property type="evidence" value="ECO:0007669"/>
    <property type="project" value="TreeGrafter"/>
</dbReference>
<keyword evidence="3" id="KW-1185">Reference proteome</keyword>
<dbReference type="SUPFAM" id="SSF46785">
    <property type="entry name" value="Winged helix' DNA-binding domain"/>
    <property type="match status" value="1"/>
</dbReference>
<evidence type="ECO:0000313" key="2">
    <source>
        <dbReference type="EMBL" id="ALG10548.1"/>
    </source>
</evidence>
<protein>
    <recommendedName>
        <fullName evidence="1">HTH marR-type domain-containing protein</fullName>
    </recommendedName>
</protein>
<dbReference type="AlphaFoldDB" id="A0A0N9I4I9"/>